<dbReference type="RefSeq" id="WP_005705560.1">
    <property type="nucleotide sequence ID" value="NZ_CP038817.1"/>
</dbReference>
<feature type="compositionally biased region" description="Basic and acidic residues" evidence="1">
    <location>
        <begin position="29"/>
        <end position="67"/>
    </location>
</feature>
<dbReference type="EMBL" id="CP038817">
    <property type="protein sequence ID" value="QEN10024.1"/>
    <property type="molecule type" value="Genomic_DNA"/>
</dbReference>
<sequence>MALPWIIGAAVVGIAGAVAKSISDDREEEERRARRRREEERARLEKEQAEKREAEARRAREIEKQRQEAAQKAKEEAILNRLNSLCNEYGVNSFDSRIISIIKNIGVDDAKRQILEIWDEKQDQQKIEDLTNKLHGLRKFQLGL</sequence>
<reference evidence="2 3" key="1">
    <citation type="submission" date="2019-04" db="EMBL/GenBank/DDBJ databases">
        <title>Complete Genome and Methylome Analysis of Haemophilus haemolyticus NEB129.</title>
        <authorList>
            <person name="Fomenkov A."/>
            <person name="Roberts R.J."/>
            <person name="Anton B.P."/>
            <person name="Vincze T."/>
        </authorList>
    </citation>
    <scope>NUCLEOTIDE SEQUENCE [LARGE SCALE GENOMIC DNA]</scope>
    <source>
        <strain evidence="2 3">NEB129</strain>
    </source>
</reference>
<dbReference type="KEGG" id="hpaa:E5Q53_00320"/>
<evidence type="ECO:0000256" key="1">
    <source>
        <dbReference type="SAM" id="MobiDB-lite"/>
    </source>
</evidence>
<evidence type="ECO:0000313" key="2">
    <source>
        <dbReference type="EMBL" id="QEN10024.1"/>
    </source>
</evidence>
<evidence type="ECO:0000313" key="3">
    <source>
        <dbReference type="Proteomes" id="UP000323974"/>
    </source>
</evidence>
<gene>
    <name evidence="2" type="ORF">E5Q53_00320</name>
</gene>
<accession>A0AAE6JPS9</accession>
<feature type="region of interest" description="Disordered" evidence="1">
    <location>
        <begin position="21"/>
        <end position="67"/>
    </location>
</feature>
<protein>
    <submittedName>
        <fullName evidence="2">Uncharacterized protein</fullName>
    </submittedName>
</protein>
<dbReference type="AlphaFoldDB" id="A0AAE6JPS9"/>
<name>A0AAE6JPS9_HAEPH</name>
<organism evidence="2 3">
    <name type="scientific">Haemophilus parahaemolyticus</name>
    <dbReference type="NCBI Taxonomy" id="735"/>
    <lineage>
        <taxon>Bacteria</taxon>
        <taxon>Pseudomonadati</taxon>
        <taxon>Pseudomonadota</taxon>
        <taxon>Gammaproteobacteria</taxon>
        <taxon>Pasteurellales</taxon>
        <taxon>Pasteurellaceae</taxon>
        <taxon>Haemophilus</taxon>
    </lineage>
</organism>
<proteinExistence type="predicted"/>
<dbReference type="Proteomes" id="UP000323974">
    <property type="component" value="Chromosome"/>
</dbReference>
<dbReference type="GeneID" id="78223525"/>